<dbReference type="PANTHER" id="PTHR46306:SF1">
    <property type="entry name" value="BTB_POZ DOMAIN-CONTAINING PROTEIN 9"/>
    <property type="match status" value="1"/>
</dbReference>
<dbReference type="EMBL" id="JAKKPZ010000040">
    <property type="protein sequence ID" value="KAI1707517.1"/>
    <property type="molecule type" value="Genomic_DNA"/>
</dbReference>
<dbReference type="PANTHER" id="PTHR46306">
    <property type="entry name" value="BTB/POZ DOMAIN-CONTAINING PROTEIN 9"/>
    <property type="match status" value="1"/>
</dbReference>
<evidence type="ECO:0000313" key="3">
    <source>
        <dbReference type="Proteomes" id="UP001201812"/>
    </source>
</evidence>
<dbReference type="InterPro" id="IPR011705">
    <property type="entry name" value="BACK"/>
</dbReference>
<keyword evidence="3" id="KW-1185">Reference proteome</keyword>
<dbReference type="PROSITE" id="PS50097">
    <property type="entry name" value="BTB"/>
    <property type="match status" value="2"/>
</dbReference>
<dbReference type="Proteomes" id="UP001201812">
    <property type="component" value="Unassembled WGS sequence"/>
</dbReference>
<reference evidence="2" key="1">
    <citation type="submission" date="2022-01" db="EMBL/GenBank/DDBJ databases">
        <title>Genome Sequence Resource for Two Populations of Ditylenchus destructor, the Migratory Endoparasitic Phytonematode.</title>
        <authorList>
            <person name="Zhang H."/>
            <person name="Lin R."/>
            <person name="Xie B."/>
        </authorList>
    </citation>
    <scope>NUCLEOTIDE SEQUENCE</scope>
    <source>
        <strain evidence="2">BazhouSP</strain>
    </source>
</reference>
<dbReference type="AlphaFoldDB" id="A0AAD4MYX3"/>
<dbReference type="Gene3D" id="3.30.710.10">
    <property type="entry name" value="Potassium Channel Kv1.1, Chain A"/>
    <property type="match status" value="2"/>
</dbReference>
<evidence type="ECO:0000259" key="1">
    <source>
        <dbReference type="PROSITE" id="PS50097"/>
    </source>
</evidence>
<organism evidence="2 3">
    <name type="scientific">Ditylenchus destructor</name>
    <dbReference type="NCBI Taxonomy" id="166010"/>
    <lineage>
        <taxon>Eukaryota</taxon>
        <taxon>Metazoa</taxon>
        <taxon>Ecdysozoa</taxon>
        <taxon>Nematoda</taxon>
        <taxon>Chromadorea</taxon>
        <taxon>Rhabditida</taxon>
        <taxon>Tylenchina</taxon>
        <taxon>Tylenchomorpha</taxon>
        <taxon>Sphaerularioidea</taxon>
        <taxon>Anguinidae</taxon>
        <taxon>Anguininae</taxon>
        <taxon>Ditylenchus</taxon>
    </lineage>
</organism>
<name>A0AAD4MYX3_9BILA</name>
<accession>A0AAD4MYX3</accession>
<comment type="caution">
    <text evidence="2">The sequence shown here is derived from an EMBL/GenBank/DDBJ whole genome shotgun (WGS) entry which is preliminary data.</text>
</comment>
<feature type="domain" description="BTB" evidence="1">
    <location>
        <begin position="44"/>
        <end position="108"/>
    </location>
</feature>
<dbReference type="Gene3D" id="1.25.40.420">
    <property type="match status" value="1"/>
</dbReference>
<dbReference type="Pfam" id="PF07707">
    <property type="entry name" value="BACK"/>
    <property type="match status" value="1"/>
</dbReference>
<feature type="domain" description="BTB" evidence="1">
    <location>
        <begin position="250"/>
        <end position="318"/>
    </location>
</feature>
<dbReference type="GO" id="GO:0005737">
    <property type="term" value="C:cytoplasm"/>
    <property type="evidence" value="ECO:0007669"/>
    <property type="project" value="TreeGrafter"/>
</dbReference>
<dbReference type="InterPro" id="IPR000210">
    <property type="entry name" value="BTB/POZ_dom"/>
</dbReference>
<dbReference type="Pfam" id="PF00651">
    <property type="entry name" value="BTB"/>
    <property type="match status" value="2"/>
</dbReference>
<gene>
    <name evidence="2" type="ORF">DdX_12352</name>
</gene>
<evidence type="ECO:0000313" key="2">
    <source>
        <dbReference type="EMBL" id="KAI1707517.1"/>
    </source>
</evidence>
<dbReference type="InterPro" id="IPR011333">
    <property type="entry name" value="SKP1/BTB/POZ_sf"/>
</dbReference>
<proteinExistence type="predicted"/>
<protein>
    <submittedName>
        <fullName evidence="2">BTB/POZ domain-containing protein</fullName>
    </submittedName>
</protein>
<sequence length="477" mass="54602">MARCHPCRQSTRLPGPFSPEMYRIENYEELCNDISKLLLSGDLSDVTIMLYDKKCFAHKVILAARSGYFRKYFSENPDCCDVDMGACPSSSFKHILGYVYSGRMELEDQPRERAVEMKFLLKKYEIDSDFDDAFPLPDRRTRKGKEEIHWIAATVSIVQPELFNKIVALVNSRETSSERPFDFKEHIKSYAKGNSEHLAYVNLKVSTLRAIQDLLVLNLNRPHFIDINSPELLSLQLSTLLTDGEQTMPFDITFVVEGQKFGAHKILVIARSLYFRTMLKSTGFAESGRDEIELQDGTAAAFVCILQYMYSGRMEFNPRNIQEIIDVFCLAHLYKMDGLVESLTKAFGICLSSRNFVVTYELANFYALTSLTNRCNTQIATHALRIVAGNEFLEMSANCVETFMLTMRNHFDIQHVVNALMRWLKANMNQLTVFVSIINALGLTWIKRNGTIRIITAEPLAEITVEQWDELRQLSNT</sequence>
<dbReference type="SMART" id="SM00225">
    <property type="entry name" value="BTB"/>
    <property type="match status" value="2"/>
</dbReference>
<dbReference type="SUPFAM" id="SSF54695">
    <property type="entry name" value="POZ domain"/>
    <property type="match status" value="2"/>
</dbReference>
<dbReference type="InterPro" id="IPR052407">
    <property type="entry name" value="BTB_POZ_domain_cont_9"/>
</dbReference>